<evidence type="ECO:0000259" key="3">
    <source>
        <dbReference type="Pfam" id="PF01887"/>
    </source>
</evidence>
<dbReference type="InterPro" id="IPR046469">
    <property type="entry name" value="SAM_HAT_N"/>
</dbReference>
<comment type="similarity">
    <text evidence="2">Belongs to the SAM hydrolase / SAM-dependent halogenase family.</text>
</comment>
<keyword evidence="1" id="KW-0949">S-adenosyl-L-methionine</keyword>
<dbReference type="InterPro" id="IPR046470">
    <property type="entry name" value="SAM_HAT_C"/>
</dbReference>
<evidence type="ECO:0000259" key="4">
    <source>
        <dbReference type="Pfam" id="PF20257"/>
    </source>
</evidence>
<accession>A0AAE3LK41</accession>
<dbReference type="PANTHER" id="PTHR35092">
    <property type="entry name" value="CHLORINASE MJ1651"/>
    <property type="match status" value="1"/>
</dbReference>
<dbReference type="RefSeq" id="WP_263037699.1">
    <property type="nucleotide sequence ID" value="NZ_JAOTPL010000007.1"/>
</dbReference>
<organism evidence="5 6">
    <name type="scientific">Haoranjiania flava</name>
    <dbReference type="NCBI Taxonomy" id="1856322"/>
    <lineage>
        <taxon>Bacteria</taxon>
        <taxon>Pseudomonadati</taxon>
        <taxon>Bacteroidota</taxon>
        <taxon>Chitinophagia</taxon>
        <taxon>Chitinophagales</taxon>
        <taxon>Chitinophagaceae</taxon>
        <taxon>Haoranjiania</taxon>
    </lineage>
</organism>
<dbReference type="Pfam" id="PF01887">
    <property type="entry name" value="SAM_HAT_N"/>
    <property type="match status" value="1"/>
</dbReference>
<dbReference type="PIRSF" id="PIRSF006779">
    <property type="entry name" value="UCP006779"/>
    <property type="match status" value="1"/>
</dbReference>
<name>A0AAE3LK41_9BACT</name>
<evidence type="ECO:0000313" key="5">
    <source>
        <dbReference type="EMBL" id="MCU7694213.1"/>
    </source>
</evidence>
<dbReference type="Proteomes" id="UP001209317">
    <property type="component" value="Unassembled WGS sequence"/>
</dbReference>
<dbReference type="InterPro" id="IPR023228">
    <property type="entry name" value="SAM_OH_AdoTrfase_N_sf"/>
</dbReference>
<sequence length="277" mass="31343">MPIVTLSTDFKENDFVAGAMKGQLLSLNKELIITDISHELSSGNYAHTSYVCRNAFKYYPENTIHIVLIDLFKNNTPHLLLTEYKQQYIIAPDNGILTMIFNQSIENIVKVNLNAQERTTIAITSTAASIANELSKGKYIRQIGKPVEEIEEIYPMRPAIGPNWIEGQIIFIDKYGNAVVNITRKEFEEYGKGRRFQILFSRNDIVKKISPNYADVQTGSALAWFNSAGNLELAISNGQIAHLFGLRDISVAQARHNKLYETVRIFFEEEPVETPPL</sequence>
<dbReference type="Gene3D" id="2.40.30.90">
    <property type="entry name" value="Bacterial fluorinating enzyme like"/>
    <property type="match status" value="1"/>
</dbReference>
<feature type="domain" description="S-adenosyl-l-methionine hydroxide adenosyltransferase C-terminal" evidence="4">
    <location>
        <begin position="167"/>
        <end position="247"/>
    </location>
</feature>
<dbReference type="Gene3D" id="3.40.50.10790">
    <property type="entry name" value="S-adenosyl-l-methionine hydroxide adenosyltransferase, N-terminal"/>
    <property type="match status" value="1"/>
</dbReference>
<dbReference type="AlphaFoldDB" id="A0AAE3LK41"/>
<dbReference type="InterPro" id="IPR002747">
    <property type="entry name" value="SAM_OH_AdoTrfase"/>
</dbReference>
<dbReference type="InterPro" id="IPR023227">
    <property type="entry name" value="SAM_OH_AdoTrfase_C_sf"/>
</dbReference>
<dbReference type="SUPFAM" id="SSF101852">
    <property type="entry name" value="Bacterial fluorinating enzyme, C-terminal domain"/>
    <property type="match status" value="1"/>
</dbReference>
<dbReference type="Pfam" id="PF20257">
    <property type="entry name" value="SAM_HAT_C"/>
    <property type="match status" value="1"/>
</dbReference>
<evidence type="ECO:0000313" key="6">
    <source>
        <dbReference type="Proteomes" id="UP001209317"/>
    </source>
</evidence>
<protein>
    <submittedName>
        <fullName evidence="5">SAM-dependent chlorinase/fluorinase</fullName>
    </submittedName>
</protein>
<evidence type="ECO:0000256" key="1">
    <source>
        <dbReference type="ARBA" id="ARBA00022691"/>
    </source>
</evidence>
<dbReference type="SUPFAM" id="SSF102522">
    <property type="entry name" value="Bacterial fluorinating enzyme, N-terminal domain"/>
    <property type="match status" value="1"/>
</dbReference>
<gene>
    <name evidence="5" type="ORF">OD355_06775</name>
</gene>
<dbReference type="EMBL" id="JAOTPL010000007">
    <property type="protein sequence ID" value="MCU7694213.1"/>
    <property type="molecule type" value="Genomic_DNA"/>
</dbReference>
<evidence type="ECO:0000256" key="2">
    <source>
        <dbReference type="ARBA" id="ARBA00024035"/>
    </source>
</evidence>
<feature type="domain" description="S-adenosyl-l-methionine hydroxide adenosyltransferase N-terminal" evidence="3">
    <location>
        <begin position="4"/>
        <end position="144"/>
    </location>
</feature>
<keyword evidence="6" id="KW-1185">Reference proteome</keyword>
<proteinExistence type="inferred from homology"/>
<dbReference type="PANTHER" id="PTHR35092:SF1">
    <property type="entry name" value="CHLORINASE MJ1651"/>
    <property type="match status" value="1"/>
</dbReference>
<comment type="caution">
    <text evidence="5">The sequence shown here is derived from an EMBL/GenBank/DDBJ whole genome shotgun (WGS) entry which is preliminary data.</text>
</comment>
<reference evidence="5" key="1">
    <citation type="submission" date="2022-10" db="EMBL/GenBank/DDBJ databases">
        <authorList>
            <person name="Kim H.S."/>
            <person name="Kim J.-S."/>
            <person name="Suh M.K."/>
            <person name="Eom M.K."/>
            <person name="Lee J.-S."/>
        </authorList>
    </citation>
    <scope>NUCLEOTIDE SEQUENCE</scope>
    <source>
        <strain evidence="5">LIP-5</strain>
    </source>
</reference>